<evidence type="ECO:0000259" key="6">
    <source>
        <dbReference type="Pfam" id="PF00324"/>
    </source>
</evidence>
<evidence type="ECO:0000313" key="7">
    <source>
        <dbReference type="EMBL" id="MEC0226064.1"/>
    </source>
</evidence>
<dbReference type="InterPro" id="IPR004841">
    <property type="entry name" value="AA-permease/SLC12A_dom"/>
</dbReference>
<sequence>MTTEVQLRKSLSLFQVVYMGLAWMTPMIYFSIYGIAYENAHGMLTQAYLLAFIAIIFTAYSYGVMSKTFPTSGSAYTYTKKSIHPYLGFLVGWALLLDYFFSPIIACLTFGIYLHAQFPSVPAYVWIISLNIVLALVNIIGIKFSANISKLFVWIQILFIAVFCVFLFRNLTGDAHPLQLFLQSDVPFSTILAGASIICFSFLGFDTVTTMSEETLNSEKTIPRAIMIIILTASILYLVPSVLTQLVYPHLTFVNLDSAGFEIVQLVGGAALSSVFITVLILAIFTQGLSSVTSVSRLLFVMGRDSILPKKVFGFLHPKFNTPVINIVIVSCVSLLALVISLDNAVKFVNFGALTAFFFVNISVIAQKYIKESQRSPQQTMLYLVLPLLGAGFIGYLLSLLDRDALWMGGVWLALGIMYHLVFFTYLKPVKAIPRIICFWKMKNKTMSGMTDKEAPVITNTQLARSFSSLEK</sequence>
<dbReference type="Pfam" id="PF00324">
    <property type="entry name" value="AA_permease"/>
    <property type="match status" value="1"/>
</dbReference>
<organism evidence="7 8">
    <name type="scientific">Paenibacillus alba</name>
    <dbReference type="NCBI Taxonomy" id="1197127"/>
    <lineage>
        <taxon>Bacteria</taxon>
        <taxon>Bacillati</taxon>
        <taxon>Bacillota</taxon>
        <taxon>Bacilli</taxon>
        <taxon>Bacillales</taxon>
        <taxon>Paenibacillaceae</taxon>
        <taxon>Paenibacillus</taxon>
    </lineage>
</organism>
<gene>
    <name evidence="7" type="ORF">P4I72_02850</name>
</gene>
<feature type="transmembrane region" description="Helical" evidence="5">
    <location>
        <begin position="382"/>
        <end position="399"/>
    </location>
</feature>
<keyword evidence="8" id="KW-1185">Reference proteome</keyword>
<feature type="transmembrane region" description="Helical" evidence="5">
    <location>
        <begin position="405"/>
        <end position="427"/>
    </location>
</feature>
<feature type="transmembrane region" description="Helical" evidence="5">
    <location>
        <begin position="348"/>
        <end position="370"/>
    </location>
</feature>
<evidence type="ECO:0000256" key="3">
    <source>
        <dbReference type="ARBA" id="ARBA00022989"/>
    </source>
</evidence>
<dbReference type="PIRSF" id="PIRSF006060">
    <property type="entry name" value="AA_transporter"/>
    <property type="match status" value="1"/>
</dbReference>
<dbReference type="InterPro" id="IPR050367">
    <property type="entry name" value="APC_superfamily"/>
</dbReference>
<keyword evidence="4 5" id="KW-0472">Membrane</keyword>
<reference evidence="7 8" key="1">
    <citation type="submission" date="2023-03" db="EMBL/GenBank/DDBJ databases">
        <title>Bacillus Genome Sequencing.</title>
        <authorList>
            <person name="Dunlap C."/>
        </authorList>
    </citation>
    <scope>NUCLEOTIDE SEQUENCE [LARGE SCALE GENOMIC DNA]</scope>
    <source>
        <strain evidence="7 8">BD-533</strain>
    </source>
</reference>
<feature type="domain" description="Amino acid permease/ SLC12A" evidence="6">
    <location>
        <begin position="17"/>
        <end position="365"/>
    </location>
</feature>
<dbReference type="Gene3D" id="1.20.1740.10">
    <property type="entry name" value="Amino acid/polyamine transporter I"/>
    <property type="match status" value="1"/>
</dbReference>
<feature type="transmembrane region" description="Helical" evidence="5">
    <location>
        <begin position="124"/>
        <end position="144"/>
    </location>
</feature>
<keyword evidence="2 5" id="KW-0812">Transmembrane</keyword>
<protein>
    <submittedName>
        <fullName evidence="7">APC family permease</fullName>
    </submittedName>
</protein>
<feature type="transmembrane region" description="Helical" evidence="5">
    <location>
        <begin position="47"/>
        <end position="65"/>
    </location>
</feature>
<feature type="transmembrane region" description="Helical" evidence="5">
    <location>
        <begin position="86"/>
        <end position="112"/>
    </location>
</feature>
<comment type="subcellular location">
    <subcellularLocation>
        <location evidence="1">Membrane</location>
        <topology evidence="1">Multi-pass membrane protein</topology>
    </subcellularLocation>
</comment>
<feature type="transmembrane region" description="Helical" evidence="5">
    <location>
        <begin position="151"/>
        <end position="168"/>
    </location>
</feature>
<feature type="transmembrane region" description="Helical" evidence="5">
    <location>
        <begin position="225"/>
        <end position="243"/>
    </location>
</feature>
<evidence type="ECO:0000256" key="4">
    <source>
        <dbReference type="ARBA" id="ARBA00023136"/>
    </source>
</evidence>
<feature type="transmembrane region" description="Helical" evidence="5">
    <location>
        <begin position="188"/>
        <end position="205"/>
    </location>
</feature>
<feature type="transmembrane region" description="Helical" evidence="5">
    <location>
        <begin position="320"/>
        <end position="342"/>
    </location>
</feature>
<evidence type="ECO:0000256" key="2">
    <source>
        <dbReference type="ARBA" id="ARBA00022692"/>
    </source>
</evidence>
<dbReference type="PANTHER" id="PTHR42770:SF8">
    <property type="entry name" value="PUTRESCINE IMPORTER PUUP"/>
    <property type="match status" value="1"/>
</dbReference>
<accession>A0ABU6FXF9</accession>
<dbReference type="Proteomes" id="UP001338137">
    <property type="component" value="Unassembled WGS sequence"/>
</dbReference>
<comment type="caution">
    <text evidence="7">The sequence shown here is derived from an EMBL/GenBank/DDBJ whole genome shotgun (WGS) entry which is preliminary data.</text>
</comment>
<evidence type="ECO:0000256" key="1">
    <source>
        <dbReference type="ARBA" id="ARBA00004141"/>
    </source>
</evidence>
<evidence type="ECO:0000313" key="8">
    <source>
        <dbReference type="Proteomes" id="UP001338137"/>
    </source>
</evidence>
<keyword evidence="3 5" id="KW-1133">Transmembrane helix</keyword>
<proteinExistence type="predicted"/>
<dbReference type="PANTHER" id="PTHR42770">
    <property type="entry name" value="AMINO ACID TRANSPORTER-RELATED"/>
    <property type="match status" value="1"/>
</dbReference>
<evidence type="ECO:0000256" key="5">
    <source>
        <dbReference type="SAM" id="Phobius"/>
    </source>
</evidence>
<name>A0ABU6FXF9_9BACL</name>
<dbReference type="EMBL" id="JARLKY010000007">
    <property type="protein sequence ID" value="MEC0226064.1"/>
    <property type="molecule type" value="Genomic_DNA"/>
</dbReference>
<feature type="transmembrane region" description="Helical" evidence="5">
    <location>
        <begin position="12"/>
        <end position="35"/>
    </location>
</feature>
<dbReference type="RefSeq" id="WP_326070476.1">
    <property type="nucleotide sequence ID" value="NZ_JARLKY010000007.1"/>
</dbReference>
<feature type="transmembrane region" description="Helical" evidence="5">
    <location>
        <begin position="263"/>
        <end position="285"/>
    </location>
</feature>